<keyword evidence="7" id="KW-1185">Reference proteome</keyword>
<evidence type="ECO:0000256" key="1">
    <source>
        <dbReference type="ARBA" id="ARBA00001974"/>
    </source>
</evidence>
<organism evidence="6 7">
    <name type="scientific">Streptomyces boncukensis</name>
    <dbReference type="NCBI Taxonomy" id="2711219"/>
    <lineage>
        <taxon>Bacteria</taxon>
        <taxon>Bacillati</taxon>
        <taxon>Actinomycetota</taxon>
        <taxon>Actinomycetes</taxon>
        <taxon>Kitasatosporales</taxon>
        <taxon>Streptomycetaceae</taxon>
        <taxon>Streptomyces</taxon>
    </lineage>
</organism>
<dbReference type="PANTHER" id="PTHR43004:SF19">
    <property type="entry name" value="BINDING MONOOXYGENASE, PUTATIVE (JCVI)-RELATED"/>
    <property type="match status" value="1"/>
</dbReference>
<gene>
    <name evidence="6" type="ORF">G5C65_31945</name>
</gene>
<dbReference type="Pfam" id="PF01494">
    <property type="entry name" value="FAD_binding_3"/>
    <property type="match status" value="1"/>
</dbReference>
<evidence type="ECO:0000259" key="5">
    <source>
        <dbReference type="Pfam" id="PF01494"/>
    </source>
</evidence>
<dbReference type="Gene3D" id="3.50.50.60">
    <property type="entry name" value="FAD/NAD(P)-binding domain"/>
    <property type="match status" value="1"/>
</dbReference>
<dbReference type="Proteomes" id="UP000477722">
    <property type="component" value="Unassembled WGS sequence"/>
</dbReference>
<keyword evidence="3" id="KW-0274">FAD</keyword>
<evidence type="ECO:0000256" key="3">
    <source>
        <dbReference type="ARBA" id="ARBA00022827"/>
    </source>
</evidence>
<evidence type="ECO:0000313" key="7">
    <source>
        <dbReference type="Proteomes" id="UP000477722"/>
    </source>
</evidence>
<accession>A0A6G4X800</accession>
<dbReference type="AlphaFoldDB" id="A0A6G4X800"/>
<dbReference type="PRINTS" id="PR00420">
    <property type="entry name" value="RNGMNOXGNASE"/>
</dbReference>
<dbReference type="GO" id="GO:0071949">
    <property type="term" value="F:FAD binding"/>
    <property type="evidence" value="ECO:0007669"/>
    <property type="project" value="InterPro"/>
</dbReference>
<dbReference type="Gene3D" id="3.40.30.120">
    <property type="match status" value="1"/>
</dbReference>
<proteinExistence type="predicted"/>
<dbReference type="PANTHER" id="PTHR43004">
    <property type="entry name" value="TRK SYSTEM POTASSIUM UPTAKE PROTEIN"/>
    <property type="match status" value="1"/>
</dbReference>
<dbReference type="InterPro" id="IPR036188">
    <property type="entry name" value="FAD/NAD-bd_sf"/>
</dbReference>
<comment type="caution">
    <text evidence="6">The sequence shown here is derived from an EMBL/GenBank/DDBJ whole genome shotgun (WGS) entry which is preliminary data.</text>
</comment>
<protein>
    <recommendedName>
        <fullName evidence="5">FAD-binding domain-containing protein</fullName>
    </recommendedName>
</protein>
<dbReference type="GO" id="GO:0016709">
    <property type="term" value="F:oxidoreductase activity, acting on paired donors, with incorporation or reduction of molecular oxygen, NAD(P)H as one donor, and incorporation of one atom of oxygen"/>
    <property type="evidence" value="ECO:0007669"/>
    <property type="project" value="UniProtKB-ARBA"/>
</dbReference>
<dbReference type="EMBL" id="JAAKZZ010000559">
    <property type="protein sequence ID" value="NGO72874.1"/>
    <property type="molecule type" value="Genomic_DNA"/>
</dbReference>
<feature type="region of interest" description="Disordered" evidence="4">
    <location>
        <begin position="398"/>
        <end position="435"/>
    </location>
</feature>
<dbReference type="Gene3D" id="3.30.9.10">
    <property type="entry name" value="D-Amino Acid Oxidase, subunit A, domain 2"/>
    <property type="match status" value="1"/>
</dbReference>
<dbReference type="SUPFAM" id="SSF51905">
    <property type="entry name" value="FAD/NAD(P)-binding domain"/>
    <property type="match status" value="1"/>
</dbReference>
<keyword evidence="2" id="KW-0285">Flavoprotein</keyword>
<dbReference type="InterPro" id="IPR050641">
    <property type="entry name" value="RIFMO-like"/>
</dbReference>
<evidence type="ECO:0000313" key="6">
    <source>
        <dbReference type="EMBL" id="NGO72874.1"/>
    </source>
</evidence>
<dbReference type="InterPro" id="IPR002938">
    <property type="entry name" value="FAD-bd"/>
</dbReference>
<feature type="domain" description="FAD-binding" evidence="5">
    <location>
        <begin position="6"/>
        <end position="358"/>
    </location>
</feature>
<evidence type="ECO:0000256" key="4">
    <source>
        <dbReference type="SAM" id="MobiDB-lite"/>
    </source>
</evidence>
<comment type="cofactor">
    <cofactor evidence="1">
        <name>FAD</name>
        <dbReference type="ChEBI" id="CHEBI:57692"/>
    </cofactor>
</comment>
<dbReference type="Pfam" id="PF21274">
    <property type="entry name" value="Rng_hyd_C"/>
    <property type="match status" value="1"/>
</dbReference>
<name>A0A6G4X800_9ACTN</name>
<dbReference type="RefSeq" id="WP_165302535.1">
    <property type="nucleotide sequence ID" value="NZ_JAAKZZ010000559.1"/>
</dbReference>
<reference evidence="6 7" key="1">
    <citation type="submission" date="2020-02" db="EMBL/GenBank/DDBJ databases">
        <title>Whole-genome analyses of novel actinobacteria.</title>
        <authorList>
            <person name="Sahin N."/>
            <person name="Tatar D."/>
        </authorList>
    </citation>
    <scope>NUCLEOTIDE SEQUENCE [LARGE SCALE GENOMIC DNA]</scope>
    <source>
        <strain evidence="6 7">SB3404</strain>
    </source>
</reference>
<evidence type="ECO:0000256" key="2">
    <source>
        <dbReference type="ARBA" id="ARBA00022630"/>
    </source>
</evidence>
<sequence length="529" mass="56659">MTATPSVLIVGGGLNGLATALFLAHRGVPCLVAERRSDTCVQYRFRGLSPRSMEIFRSAGMEDAIRAHRTGDQRSGGLARVRTLADPDVAWQRIPWAETGDISPVEAETCDQDVLEPLLRKRAELLGADIRFGTDVTSVSQDARGVTARIRDTRTGRAETVTAAYLVAADGAHGTTRSGLGIGRHGPGVLQHWMNVVFDTDLSPLLQGRRCTSVHVTGIGGSLVPRDGTGRWLLALPYAPPRGEQDRDRDERFTPERLRALIREAAGDPHARADIVDARPWQVAAYVADRYRAGRAFLVGDTAHVMPPTGAFGGNTGLHDAYNLAWKLAAVLEGSAGEALLDSYDTERRPVAERTLRQALARLGTWFPDPEGALPPADPLVDDEAVIFGYRYEAGALVPEGEPDPEGAVFEDPRRPSGRPGTRAPHVPLHTADGPRSTLDLLGRGFVLLTGDGPRSADWHTTGLPTECRTAGGERWESAYGVGADGAVLVRPDGHIAWRAPGIPAQGATAALRRALTTVLSWTSAPSAV</sequence>